<name>A0A0F8UFJ4_9EURO</name>
<dbReference type="STRING" id="308745.A0A0F8UFJ4"/>
<dbReference type="Gene3D" id="3.30.70.1240">
    <property type="entry name" value="DOPA-like domains"/>
    <property type="match status" value="1"/>
</dbReference>
<dbReference type="InterPro" id="IPR023389">
    <property type="entry name" value="DOPA-like_sf"/>
</dbReference>
<comment type="caution">
    <text evidence="2">The sequence shown here is derived from an EMBL/GenBank/DDBJ whole genome shotgun (WGS) entry which is preliminary data.</text>
</comment>
<evidence type="ECO:0000256" key="1">
    <source>
        <dbReference type="SAM" id="MobiDB-lite"/>
    </source>
</evidence>
<dbReference type="EMBL" id="JZBS01002491">
    <property type="protein sequence ID" value="KKK18484.1"/>
    <property type="molecule type" value="Genomic_DNA"/>
</dbReference>
<dbReference type="Pfam" id="PF06101">
    <property type="entry name" value="Vps62"/>
    <property type="match status" value="1"/>
</dbReference>
<evidence type="ECO:0000313" key="3">
    <source>
        <dbReference type="Proteomes" id="UP000034291"/>
    </source>
</evidence>
<keyword evidence="3" id="KW-1185">Reference proteome</keyword>
<dbReference type="PANTHER" id="PTHR48174:SF5">
    <property type="entry name" value="VACUOLAR PROTEIN SORTING-ASSOCIATED PROTEIN 62"/>
    <property type="match status" value="1"/>
</dbReference>
<dbReference type="InterPro" id="IPR014980">
    <property type="entry name" value="DOPA_dioxygen"/>
</dbReference>
<dbReference type="OrthoDB" id="188042at2759"/>
<dbReference type="AlphaFoldDB" id="A0A0F8UFJ4"/>
<accession>A0A0F8UFJ4</accession>
<sequence length="561" mass="63147">MTDQFAFSYPSPLEGYENLEPLSDERNADGKSLKNPQHGILSKAYEEFPDPLSKDRRGGFDIHIYHFQNNPDQVTFAKALYERIRREFPELRIYAFFDKPVGPHPIAMFEVNLFTPAQFGAFVPWLVVNRGPLSALLHPNTVDSEEERNHTQRATWLGERVPLDLRIFKLEKERQRQEAYLEESTQPFPAAAADPELYSQPASQPALRRTGTSKERDCREKKLMWSLTRALFGIQLPIMSVQVPLYVDASGLATTAIPSYVLEYAPLVWLYSEEAYRPAGIADQLVHTSPEVDWEVVQNLELPLTLDNLDQLNTLGNTSVYLTSKEGIDAKPQPSWFQGAAMQENGQSESAGSSIIVVNDHGNGEVDAYYFYFYAYNQGNTVLGMEFGDHVGDWEHNMVRFQNGTPQALWYSQHAGGQAFTYEATEKQGNRPIAYSANGTHAVYSIAGDHDHTIPHLNLPAGFVVDYTDQGTLWDPILNAYAYSYAPATQTFQPYDPSHPVNWLYFNGQWGDDALPGGPELFGEAKYSAGPNGPKFKGLTRTNVCPDGYDPCIVLSFRTWK</sequence>
<organism evidence="2 3">
    <name type="scientific">Aspergillus rambellii</name>
    <dbReference type="NCBI Taxonomy" id="308745"/>
    <lineage>
        <taxon>Eukaryota</taxon>
        <taxon>Fungi</taxon>
        <taxon>Dikarya</taxon>
        <taxon>Ascomycota</taxon>
        <taxon>Pezizomycotina</taxon>
        <taxon>Eurotiomycetes</taxon>
        <taxon>Eurotiomycetidae</taxon>
        <taxon>Eurotiales</taxon>
        <taxon>Aspergillaceae</taxon>
        <taxon>Aspergillus</taxon>
        <taxon>Aspergillus subgen. Nidulantes</taxon>
    </lineage>
</organism>
<dbReference type="Proteomes" id="UP000034291">
    <property type="component" value="Unassembled WGS sequence"/>
</dbReference>
<dbReference type="PANTHER" id="PTHR48174">
    <property type="entry name" value="DUF946 FAMILY PROTEIN"/>
    <property type="match status" value="1"/>
</dbReference>
<protein>
    <submittedName>
        <fullName evidence="2">Uncharacterized protein</fullName>
    </submittedName>
</protein>
<gene>
    <name evidence="2" type="ORF">ARAM_001896</name>
</gene>
<feature type="region of interest" description="Disordered" evidence="1">
    <location>
        <begin position="1"/>
        <end position="36"/>
    </location>
</feature>
<dbReference type="Pfam" id="PF08883">
    <property type="entry name" value="DOPA_dioxygen"/>
    <property type="match status" value="1"/>
</dbReference>
<proteinExistence type="predicted"/>
<evidence type="ECO:0000313" key="2">
    <source>
        <dbReference type="EMBL" id="KKK18484.1"/>
    </source>
</evidence>
<feature type="compositionally biased region" description="Basic and acidic residues" evidence="1">
    <location>
        <begin position="23"/>
        <end position="32"/>
    </location>
</feature>
<dbReference type="InterPro" id="IPR009291">
    <property type="entry name" value="Vps62"/>
</dbReference>
<dbReference type="SUPFAM" id="SSF143410">
    <property type="entry name" value="DOPA-like"/>
    <property type="match status" value="1"/>
</dbReference>
<reference evidence="2 3" key="1">
    <citation type="submission" date="2015-02" db="EMBL/GenBank/DDBJ databases">
        <title>Draft Genome Sequences of Two Closely-Related Aflatoxigenic Aspergillus Species Obtained from the Cote d'Ivoire.</title>
        <authorList>
            <person name="Moore G.G."/>
            <person name="Beltz S.B."/>
            <person name="Mack B.M."/>
        </authorList>
    </citation>
    <scope>NUCLEOTIDE SEQUENCE [LARGE SCALE GENOMIC DNA]</scope>
    <source>
        <strain evidence="2 3">SRRC1468</strain>
    </source>
</reference>